<dbReference type="RefSeq" id="WP_219317509.1">
    <property type="nucleotide sequence ID" value="NZ_JAHWYN010000008.1"/>
</dbReference>
<evidence type="ECO:0000259" key="1">
    <source>
        <dbReference type="Pfam" id="PF12728"/>
    </source>
</evidence>
<sequence>MEFYENTEKTLAKIESNVVEISAKMKLGYKLDPDTIFFDSQEFMQIMNISKRTAQQWRDNKTIGFSQVGNKIYYKLKDILQLLEENYNPKKEILK</sequence>
<dbReference type="PANTHER" id="PTHR34585">
    <property type="match status" value="1"/>
</dbReference>
<protein>
    <submittedName>
        <fullName evidence="2">Helix-turn-helix domain-containing protein</fullName>
    </submittedName>
</protein>
<reference evidence="2 3" key="1">
    <citation type="submission" date="2021-07" db="EMBL/GenBank/DDBJ databases">
        <title>Flavobacterium sp. nov. isolated from sediment on the Taihu Lake.</title>
        <authorList>
            <person name="Qu J.-H."/>
        </authorList>
    </citation>
    <scope>NUCLEOTIDE SEQUENCE [LARGE SCALE GENOMIC DNA]</scope>
    <source>
        <strain evidence="2 3">NAS39</strain>
    </source>
</reference>
<keyword evidence="3" id="KW-1185">Reference proteome</keyword>
<comment type="caution">
    <text evidence="2">The sequence shown here is derived from an EMBL/GenBank/DDBJ whole genome shotgun (WGS) entry which is preliminary data.</text>
</comment>
<dbReference type="Proteomes" id="UP000812031">
    <property type="component" value="Unassembled WGS sequence"/>
</dbReference>
<name>A0ABS6XWG7_9FLAO</name>
<gene>
    <name evidence="2" type="ORF">KZH69_11085</name>
</gene>
<evidence type="ECO:0000313" key="2">
    <source>
        <dbReference type="EMBL" id="MBW4361028.1"/>
    </source>
</evidence>
<proteinExistence type="predicted"/>
<evidence type="ECO:0000313" key="3">
    <source>
        <dbReference type="Proteomes" id="UP000812031"/>
    </source>
</evidence>
<organism evidence="2 3">
    <name type="scientific">Flavobacterium taihuense</name>
    <dbReference type="NCBI Taxonomy" id="2857508"/>
    <lineage>
        <taxon>Bacteria</taxon>
        <taxon>Pseudomonadati</taxon>
        <taxon>Bacteroidota</taxon>
        <taxon>Flavobacteriia</taxon>
        <taxon>Flavobacteriales</taxon>
        <taxon>Flavobacteriaceae</taxon>
        <taxon>Flavobacterium</taxon>
    </lineage>
</organism>
<dbReference type="PANTHER" id="PTHR34585:SF22">
    <property type="entry name" value="HELIX-TURN-HELIX DOMAIN-CONTAINING PROTEIN"/>
    <property type="match status" value="1"/>
</dbReference>
<dbReference type="EMBL" id="JAHWYN010000008">
    <property type="protein sequence ID" value="MBW4361028.1"/>
    <property type="molecule type" value="Genomic_DNA"/>
</dbReference>
<dbReference type="Pfam" id="PF12728">
    <property type="entry name" value="HTH_17"/>
    <property type="match status" value="1"/>
</dbReference>
<feature type="domain" description="Helix-turn-helix" evidence="1">
    <location>
        <begin position="38"/>
        <end position="86"/>
    </location>
</feature>
<accession>A0ABS6XWG7</accession>
<dbReference type="InterPro" id="IPR041657">
    <property type="entry name" value="HTH_17"/>
</dbReference>